<dbReference type="PANTHER" id="PTHR11659:SF0">
    <property type="entry name" value="GLUTAMYL-TRNA(GLN) AMIDOTRANSFERASE SUBUNIT B, MITOCHONDRIAL"/>
    <property type="match status" value="1"/>
</dbReference>
<dbReference type="GO" id="GO:0006412">
    <property type="term" value="P:translation"/>
    <property type="evidence" value="ECO:0007669"/>
    <property type="project" value="UniProtKB-UniRule"/>
</dbReference>
<dbReference type="NCBIfam" id="TIGR00133">
    <property type="entry name" value="gatB"/>
    <property type="match status" value="1"/>
</dbReference>
<dbReference type="Gene3D" id="1.10.150.380">
    <property type="entry name" value="GatB domain, N-terminal subdomain"/>
    <property type="match status" value="1"/>
</dbReference>
<dbReference type="InterPro" id="IPR017959">
    <property type="entry name" value="Asn/Gln-tRNA_amidoTrfase_suB/E"/>
</dbReference>
<proteinExistence type="inferred from homology"/>
<keyword evidence="14" id="KW-1185">Reference proteome</keyword>
<evidence type="ECO:0000256" key="1">
    <source>
        <dbReference type="ARBA" id="ARBA00005306"/>
    </source>
</evidence>
<dbReference type="InterPro" id="IPR003789">
    <property type="entry name" value="Asn/Gln_tRNA_amidoTrase-B-like"/>
</dbReference>
<dbReference type="Gene3D" id="1.10.10.410">
    <property type="match status" value="1"/>
</dbReference>
<comment type="caution">
    <text evidence="13">The sequence shown here is derived from an EMBL/GenBank/DDBJ whole genome shotgun (WGS) entry which is preliminary data.</text>
</comment>
<dbReference type="Pfam" id="PF02934">
    <property type="entry name" value="GatB_N"/>
    <property type="match status" value="1"/>
</dbReference>
<dbReference type="FunFam" id="1.10.10.410:FF:000001">
    <property type="entry name" value="Aspartyl/glutamyl-tRNA(Asn/Gln) amidotransferase subunit B"/>
    <property type="match status" value="1"/>
</dbReference>
<comment type="similarity">
    <text evidence="1 11">Belongs to the GatB/GatE family. GatB subfamily.</text>
</comment>
<evidence type="ECO:0000313" key="14">
    <source>
        <dbReference type="Proteomes" id="UP000607559"/>
    </source>
</evidence>
<keyword evidence="7 11" id="KW-0648">Protein biosynthesis</keyword>
<name>A0A8J2XU04_9BACT</name>
<dbReference type="SMART" id="SM00845">
    <property type="entry name" value="GatB_Yqey"/>
    <property type="match status" value="1"/>
</dbReference>
<dbReference type="InterPro" id="IPR017958">
    <property type="entry name" value="Gln-tRNA_amidoTrfase_suB_CS"/>
</dbReference>
<feature type="domain" description="Asn/Gln amidotransferase" evidence="12">
    <location>
        <begin position="332"/>
        <end position="481"/>
    </location>
</feature>
<dbReference type="NCBIfam" id="NF004012">
    <property type="entry name" value="PRK05477.1-2"/>
    <property type="match status" value="1"/>
</dbReference>
<dbReference type="InterPro" id="IPR042114">
    <property type="entry name" value="GatB_C_1"/>
</dbReference>
<dbReference type="RefSeq" id="WP_188933865.1">
    <property type="nucleotide sequence ID" value="NZ_BMJC01000003.1"/>
</dbReference>
<evidence type="ECO:0000259" key="12">
    <source>
        <dbReference type="SMART" id="SM00845"/>
    </source>
</evidence>
<keyword evidence="4 11" id="KW-0436">Ligase</keyword>
<dbReference type="HAMAP" id="MF_00121">
    <property type="entry name" value="GatB"/>
    <property type="match status" value="1"/>
</dbReference>
<dbReference type="GO" id="GO:0050567">
    <property type="term" value="F:glutaminyl-tRNA synthase (glutamine-hydrolyzing) activity"/>
    <property type="evidence" value="ECO:0007669"/>
    <property type="project" value="UniProtKB-UniRule"/>
</dbReference>
<evidence type="ECO:0000256" key="8">
    <source>
        <dbReference type="ARBA" id="ARBA00024799"/>
    </source>
</evidence>
<evidence type="ECO:0000313" key="13">
    <source>
        <dbReference type="EMBL" id="GGB08094.1"/>
    </source>
</evidence>
<dbReference type="Proteomes" id="UP000607559">
    <property type="component" value="Unassembled WGS sequence"/>
</dbReference>
<dbReference type="EMBL" id="BMJC01000003">
    <property type="protein sequence ID" value="GGB08094.1"/>
    <property type="molecule type" value="Genomic_DNA"/>
</dbReference>
<evidence type="ECO:0000256" key="10">
    <source>
        <dbReference type="ARBA" id="ARBA00047913"/>
    </source>
</evidence>
<accession>A0A8J2XU04</accession>
<comment type="catalytic activity">
    <reaction evidence="9 11">
        <text>L-aspartyl-tRNA(Asn) + L-glutamine + ATP + H2O = L-asparaginyl-tRNA(Asn) + L-glutamate + ADP + phosphate + 2 H(+)</text>
        <dbReference type="Rhea" id="RHEA:14513"/>
        <dbReference type="Rhea" id="RHEA-COMP:9674"/>
        <dbReference type="Rhea" id="RHEA-COMP:9677"/>
        <dbReference type="ChEBI" id="CHEBI:15377"/>
        <dbReference type="ChEBI" id="CHEBI:15378"/>
        <dbReference type="ChEBI" id="CHEBI:29985"/>
        <dbReference type="ChEBI" id="CHEBI:30616"/>
        <dbReference type="ChEBI" id="CHEBI:43474"/>
        <dbReference type="ChEBI" id="CHEBI:58359"/>
        <dbReference type="ChEBI" id="CHEBI:78515"/>
        <dbReference type="ChEBI" id="CHEBI:78516"/>
        <dbReference type="ChEBI" id="CHEBI:456216"/>
    </reaction>
</comment>
<dbReference type="EC" id="6.3.5.-" evidence="11"/>
<dbReference type="InterPro" id="IPR004413">
    <property type="entry name" value="GatB"/>
</dbReference>
<dbReference type="GO" id="GO:0070681">
    <property type="term" value="P:glutaminyl-tRNAGln biosynthesis via transamidation"/>
    <property type="evidence" value="ECO:0007669"/>
    <property type="project" value="TreeGrafter"/>
</dbReference>
<evidence type="ECO:0000256" key="2">
    <source>
        <dbReference type="ARBA" id="ARBA00011123"/>
    </source>
</evidence>
<organism evidence="13 14">
    <name type="scientific">Puia dinghuensis</name>
    <dbReference type="NCBI Taxonomy" id="1792502"/>
    <lineage>
        <taxon>Bacteria</taxon>
        <taxon>Pseudomonadati</taxon>
        <taxon>Bacteroidota</taxon>
        <taxon>Chitinophagia</taxon>
        <taxon>Chitinophagales</taxon>
        <taxon>Chitinophagaceae</taxon>
        <taxon>Puia</taxon>
    </lineage>
</organism>
<evidence type="ECO:0000256" key="6">
    <source>
        <dbReference type="ARBA" id="ARBA00022840"/>
    </source>
</evidence>
<dbReference type="NCBIfam" id="NF004014">
    <property type="entry name" value="PRK05477.1-4"/>
    <property type="match status" value="1"/>
</dbReference>
<evidence type="ECO:0000256" key="3">
    <source>
        <dbReference type="ARBA" id="ARBA00016923"/>
    </source>
</evidence>
<keyword evidence="6 11" id="KW-0067">ATP-binding</keyword>
<sequence length="483" mass="54087">MTINYDAYEIVIGLEVHAQLLTRTKLFCGDSAAFGGEPNTHVSPITLGLPGSLPRLNGKAVEFAIKMGLTCHCEIERNNYFARKNYFYPDLPKGYQTSQHTTPVCKGGWVRIRTTAGERDIRLNRIHLEEDAGKSIHDVIPDATAIDLNRAGVPLIEIVTEPDLRSGDEAYAYLTELRKTLRYLDICDGNMEEGSMRCDANISVRLKGETRLGTKVEVKNLNSIRNVRRAIEIESRRLIELVATGQTVQQQTRSFDAAEGTTFALRTKEEANDYRYFTDPDLPPFQVTDAFLESIKASIPPLPEQLVQKYTRELQLPEYDARVICDDRDSAAYFEQLITHTTNYKAAANWLLGPVRSGLNEKSMDWKDLPVRPESLARLIRLVEEGGLSFSIAAERIFPVLMSEPHRDALEIATALNLIQSSDTSEIAAWIEQALAGMPDKVSEYKKGKKGLIGLFVGEVKKLSKGKADPKLTNQLLLEKLEN</sequence>
<reference evidence="13" key="1">
    <citation type="journal article" date="2014" name="Int. J. Syst. Evol. Microbiol.">
        <title>Complete genome sequence of Corynebacterium casei LMG S-19264T (=DSM 44701T), isolated from a smear-ripened cheese.</title>
        <authorList>
            <consortium name="US DOE Joint Genome Institute (JGI-PGF)"/>
            <person name="Walter F."/>
            <person name="Albersmeier A."/>
            <person name="Kalinowski J."/>
            <person name="Ruckert C."/>
        </authorList>
    </citation>
    <scope>NUCLEOTIDE SEQUENCE</scope>
    <source>
        <strain evidence="13">CGMCC 1.15448</strain>
    </source>
</reference>
<dbReference type="InterPro" id="IPR006075">
    <property type="entry name" value="Asn/Gln-tRNA_Trfase_suB/E_cat"/>
</dbReference>
<dbReference type="PANTHER" id="PTHR11659">
    <property type="entry name" value="GLUTAMYL-TRNA GLN AMIDOTRANSFERASE SUBUNIT B MITOCHONDRIAL AND PROKARYOTIC PET112-RELATED"/>
    <property type="match status" value="1"/>
</dbReference>
<dbReference type="GO" id="GO:0005524">
    <property type="term" value="F:ATP binding"/>
    <property type="evidence" value="ECO:0007669"/>
    <property type="project" value="UniProtKB-KW"/>
</dbReference>
<comment type="function">
    <text evidence="8 11">Allows the formation of correctly charged Asn-tRNA(Asn) or Gln-tRNA(Gln) through the transamidation of misacylated Asp-tRNA(Asn) or Glu-tRNA(Gln) in organisms which lack either or both of asparaginyl-tRNA or glutaminyl-tRNA synthetases. The reaction takes place in the presence of glutamine and ATP through an activated phospho-Asp-tRNA(Asn) or phospho-Glu-tRNA(Gln).</text>
</comment>
<evidence type="ECO:0000256" key="5">
    <source>
        <dbReference type="ARBA" id="ARBA00022741"/>
    </source>
</evidence>
<evidence type="ECO:0000256" key="9">
    <source>
        <dbReference type="ARBA" id="ARBA00047380"/>
    </source>
</evidence>
<comment type="subunit">
    <text evidence="2 11">Heterotrimer of A, B and C subunits.</text>
</comment>
<dbReference type="InterPro" id="IPR023168">
    <property type="entry name" value="GatB_Yqey_C_2"/>
</dbReference>
<protein>
    <recommendedName>
        <fullName evidence="3 11">Aspartyl/glutamyl-tRNA(Asn/Gln) amidotransferase subunit B</fullName>
        <shortName evidence="11">Asp/Glu-ADT subunit B</shortName>
        <ecNumber evidence="11">6.3.5.-</ecNumber>
    </recommendedName>
</protein>
<keyword evidence="5 11" id="KW-0547">Nucleotide-binding</keyword>
<dbReference type="AlphaFoldDB" id="A0A8J2XU04"/>
<dbReference type="PROSITE" id="PS01234">
    <property type="entry name" value="GATB"/>
    <property type="match status" value="1"/>
</dbReference>
<dbReference type="InterPro" id="IPR018027">
    <property type="entry name" value="Asn/Gln_amidotransferase"/>
</dbReference>
<evidence type="ECO:0000256" key="4">
    <source>
        <dbReference type="ARBA" id="ARBA00022598"/>
    </source>
</evidence>
<dbReference type="InterPro" id="IPR014746">
    <property type="entry name" value="Gln_synth/guanido_kin_cat_dom"/>
</dbReference>
<evidence type="ECO:0000256" key="11">
    <source>
        <dbReference type="HAMAP-Rule" id="MF_00121"/>
    </source>
</evidence>
<dbReference type="Pfam" id="PF02637">
    <property type="entry name" value="GatB_Yqey"/>
    <property type="match status" value="1"/>
</dbReference>
<reference evidence="13" key="2">
    <citation type="submission" date="2020-09" db="EMBL/GenBank/DDBJ databases">
        <authorList>
            <person name="Sun Q."/>
            <person name="Zhou Y."/>
        </authorList>
    </citation>
    <scope>NUCLEOTIDE SEQUENCE</scope>
    <source>
        <strain evidence="13">CGMCC 1.15448</strain>
    </source>
</reference>
<evidence type="ECO:0000256" key="7">
    <source>
        <dbReference type="ARBA" id="ARBA00022917"/>
    </source>
</evidence>
<gene>
    <name evidence="11 13" type="primary">gatB</name>
    <name evidence="13" type="ORF">GCM10011511_34550</name>
</gene>
<dbReference type="SUPFAM" id="SSF89095">
    <property type="entry name" value="GatB/YqeY motif"/>
    <property type="match status" value="1"/>
</dbReference>
<dbReference type="SUPFAM" id="SSF55931">
    <property type="entry name" value="Glutamine synthetase/guanido kinase"/>
    <property type="match status" value="1"/>
</dbReference>
<comment type="catalytic activity">
    <reaction evidence="10 11">
        <text>L-glutamyl-tRNA(Gln) + L-glutamine + ATP + H2O = L-glutaminyl-tRNA(Gln) + L-glutamate + ADP + phosphate + H(+)</text>
        <dbReference type="Rhea" id="RHEA:17521"/>
        <dbReference type="Rhea" id="RHEA-COMP:9681"/>
        <dbReference type="Rhea" id="RHEA-COMP:9684"/>
        <dbReference type="ChEBI" id="CHEBI:15377"/>
        <dbReference type="ChEBI" id="CHEBI:15378"/>
        <dbReference type="ChEBI" id="CHEBI:29985"/>
        <dbReference type="ChEBI" id="CHEBI:30616"/>
        <dbReference type="ChEBI" id="CHEBI:43474"/>
        <dbReference type="ChEBI" id="CHEBI:58359"/>
        <dbReference type="ChEBI" id="CHEBI:78520"/>
        <dbReference type="ChEBI" id="CHEBI:78521"/>
        <dbReference type="ChEBI" id="CHEBI:456216"/>
    </reaction>
</comment>